<dbReference type="Gene3D" id="2.40.128.130">
    <property type="entry name" value="Autotransporter beta-domain"/>
    <property type="match status" value="1"/>
</dbReference>
<dbReference type="AlphaFoldDB" id="A0A6L2R4K7"/>
<reference evidence="3 4" key="1">
    <citation type="journal article" date="2020" name="ISME J.">
        <title>Parallel Reductive Genome Evolution in Desulfovibrio Ectosymbionts Independently Acquired by Trichonympha Protists in the Termite Gut.</title>
        <authorList>
            <person name="Takeuchi M."/>
            <person name="Kuwahara H."/>
            <person name="Murakami T."/>
            <person name="Takahashi K."/>
            <person name="Kajitani R."/>
            <person name="Toyoda A."/>
            <person name="Itoh T."/>
            <person name="Ohkuma M."/>
            <person name="Hongoh Y."/>
        </authorList>
    </citation>
    <scope>NUCLEOTIDE SEQUENCE [LARGE SCALE GENOMIC DNA]</scope>
    <source>
        <strain evidence="3">ZnDsv-02</strain>
    </source>
</reference>
<organism evidence="3 4">
    <name type="scientific">Candidatus Desulfovibrio kirbyi</name>
    <dbReference type="NCBI Taxonomy" id="2696086"/>
    <lineage>
        <taxon>Bacteria</taxon>
        <taxon>Pseudomonadati</taxon>
        <taxon>Thermodesulfobacteriota</taxon>
        <taxon>Desulfovibrionia</taxon>
        <taxon>Desulfovibrionales</taxon>
        <taxon>Desulfovibrionaceae</taxon>
        <taxon>Desulfovibrio</taxon>
    </lineage>
</organism>
<sequence length="745" mass="77341">MVSALEDNKIIVTAGDDGRDLPPVPSPDPEPVKPRVASDVTAEKSYGIGYMVQHAENEDAIHADGSVTLADGSTTPGDVYGGYAQTDTGKATTTDGSVKLENGSKVTNDVYGGSAQVQAAGDAASTSSVTIKDKSSVTGDVYGSFAFTLRGKATATGTVTVINSKVDSVYGAVAESNSTSIATGKVTISDSSVASDVYGGYADTLAGTATADNNQVTISDSTLSGKVYGGYIFSDTGTGTANNNTVTLRGAVNFTGTRELYGGYSEVTGKDVFTGNTLNVDNYTGTATFDKIANFEFFNFTIPTSSKDSDAILQTDHLVLGDGADKPSTVGTVQFSGASAPDLKIEDKIILIDSKETVNSSGEKANDGVDFKGSDLTVKWGSMFEQLFTSSLDGDDIILVAKTAGDSSTPGPEVPPEDGGIIGGGGGSPGPVKLKDGSRSLAEASFMGFALVNQGADLVAGQAMENATQGAEGFSPFAAVVAGTSRYSAGSDSHTDVSGYSMAVGLAYSAEVNDIIDRITLGAFFEHGAGNYHTGNDFASGHGDTQYTGGGILGQVSFEDTGHGHFYAQAAIRAGGVTSDFSTSDLQASGINAGYDATKAYRSLYAGIGYVWNVMSDARLDTYAKYFLTQMDGDSVRITTGEPVEFETVTSRRLRLGTRFTYAINEYVSPYIGVGYEREFDGQVNASTYGYDLDAPSLRGDTGLGEIGLTITPTEGKAFSLNVGLQGFTGVREGWQGSLQMKYEF</sequence>
<evidence type="ECO:0000313" key="4">
    <source>
        <dbReference type="Proteomes" id="UP000505077"/>
    </source>
</evidence>
<feature type="domain" description="Autotransporter" evidence="2">
    <location>
        <begin position="469"/>
        <end position="745"/>
    </location>
</feature>
<dbReference type="SMART" id="SM00869">
    <property type="entry name" value="Autotransporter"/>
    <property type="match status" value="1"/>
</dbReference>
<evidence type="ECO:0000256" key="1">
    <source>
        <dbReference type="SAM" id="MobiDB-lite"/>
    </source>
</evidence>
<dbReference type="PROSITE" id="PS51208">
    <property type="entry name" value="AUTOTRANSPORTER"/>
    <property type="match status" value="1"/>
</dbReference>
<dbReference type="InterPro" id="IPR005546">
    <property type="entry name" value="Autotransporte_beta"/>
</dbReference>
<feature type="region of interest" description="Disordered" evidence="1">
    <location>
        <begin position="12"/>
        <end position="35"/>
    </location>
</feature>
<name>A0A6L2R4K7_9BACT</name>
<evidence type="ECO:0000259" key="2">
    <source>
        <dbReference type="PROSITE" id="PS51208"/>
    </source>
</evidence>
<dbReference type="EMBL" id="BLLL01000002">
    <property type="protein sequence ID" value="GFH62469.1"/>
    <property type="molecule type" value="Genomic_DNA"/>
</dbReference>
<dbReference type="Proteomes" id="UP000505077">
    <property type="component" value="Unassembled WGS sequence"/>
</dbReference>
<accession>A0A6L2R4K7</accession>
<evidence type="ECO:0000313" key="3">
    <source>
        <dbReference type="EMBL" id="GFH62469.1"/>
    </source>
</evidence>
<protein>
    <submittedName>
        <fullName evidence="3">Outer membrane autotransporter</fullName>
    </submittedName>
</protein>
<dbReference type="SUPFAM" id="SSF103515">
    <property type="entry name" value="Autotransporter"/>
    <property type="match status" value="1"/>
</dbReference>
<proteinExistence type="predicted"/>
<comment type="caution">
    <text evidence="3">The sequence shown here is derived from an EMBL/GenBank/DDBJ whole genome shotgun (WGS) entry which is preliminary data.</text>
</comment>
<gene>
    <name evidence="3" type="ORF">ZNDK_0240</name>
</gene>
<dbReference type="InterPro" id="IPR036709">
    <property type="entry name" value="Autotransporte_beta_dom_sf"/>
</dbReference>